<evidence type="ECO:0000256" key="5">
    <source>
        <dbReference type="ARBA" id="ARBA00023136"/>
    </source>
</evidence>
<dbReference type="GO" id="GO:0005886">
    <property type="term" value="C:plasma membrane"/>
    <property type="evidence" value="ECO:0007669"/>
    <property type="project" value="UniProtKB-SubCell"/>
</dbReference>
<proteinExistence type="inferred from homology"/>
<keyword evidence="4 10" id="KW-1133">Transmembrane helix</keyword>
<keyword evidence="6" id="KW-0407">Ion channel</keyword>
<evidence type="ECO:0000256" key="9">
    <source>
        <dbReference type="ARBA" id="ARBA00049940"/>
    </source>
</evidence>
<dbReference type="GO" id="GO:0034220">
    <property type="term" value="P:monoatomic ion transmembrane transport"/>
    <property type="evidence" value="ECO:0007669"/>
    <property type="project" value="UniProtKB-KW"/>
</dbReference>
<evidence type="ECO:0000256" key="1">
    <source>
        <dbReference type="ARBA" id="ARBA00004651"/>
    </source>
</evidence>
<comment type="function">
    <text evidence="9">Fluoride-specific ion channel. Important for reducing fluoride concentration in the cell, thus reducing its toxicity.</text>
</comment>
<evidence type="ECO:0000256" key="4">
    <source>
        <dbReference type="ARBA" id="ARBA00022989"/>
    </source>
</evidence>
<feature type="transmembrane region" description="Helical" evidence="10">
    <location>
        <begin position="96"/>
        <end position="119"/>
    </location>
</feature>
<organism evidence="11 12">
    <name type="scientific">Demequina lignilytica</name>
    <dbReference type="NCBI Taxonomy" id="3051663"/>
    <lineage>
        <taxon>Bacteria</taxon>
        <taxon>Bacillati</taxon>
        <taxon>Actinomycetota</taxon>
        <taxon>Actinomycetes</taxon>
        <taxon>Micrococcales</taxon>
        <taxon>Demequinaceae</taxon>
        <taxon>Demequina</taxon>
    </lineage>
</organism>
<keyword evidence="5 10" id="KW-0472">Membrane</keyword>
<keyword evidence="2 10" id="KW-1003">Cell membrane</keyword>
<comment type="subcellular location">
    <subcellularLocation>
        <location evidence="1">Cell membrane</location>
        <topology evidence="1">Multi-pass membrane protein</topology>
    </subcellularLocation>
</comment>
<dbReference type="RefSeq" id="WP_301159749.1">
    <property type="nucleotide sequence ID" value="NZ_JAUHQB010000002.1"/>
</dbReference>
<keyword evidence="6" id="KW-0813">Transport</keyword>
<evidence type="ECO:0000256" key="8">
    <source>
        <dbReference type="ARBA" id="ARBA00035585"/>
    </source>
</evidence>
<dbReference type="AlphaFoldDB" id="A0AB35MFZ5"/>
<evidence type="ECO:0000256" key="2">
    <source>
        <dbReference type="ARBA" id="ARBA00022475"/>
    </source>
</evidence>
<evidence type="ECO:0000256" key="10">
    <source>
        <dbReference type="RuleBase" id="RU004340"/>
    </source>
</evidence>
<evidence type="ECO:0000256" key="3">
    <source>
        <dbReference type="ARBA" id="ARBA00022692"/>
    </source>
</evidence>
<comment type="similarity">
    <text evidence="7 10">Belongs to the fluoride channel Fluc/FEX (TC 1.A.43) family.</text>
</comment>
<dbReference type="EMBL" id="JAUHQB010000002">
    <property type="protein sequence ID" value="MDN4482674.1"/>
    <property type="molecule type" value="Genomic_DNA"/>
</dbReference>
<feature type="transmembrane region" description="Helical" evidence="10">
    <location>
        <begin position="68"/>
        <end position="90"/>
    </location>
</feature>
<keyword evidence="3 10" id="KW-0812">Transmembrane</keyword>
<gene>
    <name evidence="11" type="ORF">QQ002_03860</name>
</gene>
<comment type="catalytic activity">
    <reaction evidence="8">
        <text>fluoride(in) = fluoride(out)</text>
        <dbReference type="Rhea" id="RHEA:76159"/>
        <dbReference type="ChEBI" id="CHEBI:17051"/>
    </reaction>
    <physiologicalReaction direction="left-to-right" evidence="8">
        <dbReference type="Rhea" id="RHEA:76160"/>
    </physiologicalReaction>
</comment>
<dbReference type="InterPro" id="IPR003691">
    <property type="entry name" value="FluC"/>
</dbReference>
<evidence type="ECO:0000313" key="11">
    <source>
        <dbReference type="EMBL" id="MDN4482674.1"/>
    </source>
</evidence>
<protein>
    <recommendedName>
        <fullName evidence="10">Fluoride-specific ion channel</fullName>
    </recommendedName>
</protein>
<name>A0AB35MFZ5_9MICO</name>
<dbReference type="Proteomes" id="UP001172756">
    <property type="component" value="Unassembled WGS sequence"/>
</dbReference>
<evidence type="ECO:0000256" key="7">
    <source>
        <dbReference type="ARBA" id="ARBA00035120"/>
    </source>
</evidence>
<evidence type="ECO:0000256" key="6">
    <source>
        <dbReference type="ARBA" id="ARBA00023303"/>
    </source>
</evidence>
<comment type="caution">
    <text evidence="11">The sequence shown here is derived from an EMBL/GenBank/DDBJ whole genome shotgun (WGS) entry which is preliminary data.</text>
</comment>
<feature type="transmembrane region" description="Helical" evidence="10">
    <location>
        <begin position="35"/>
        <end position="56"/>
    </location>
</feature>
<keyword evidence="6" id="KW-0406">Ion transport</keyword>
<dbReference type="Pfam" id="PF02537">
    <property type="entry name" value="CRCB"/>
    <property type="match status" value="1"/>
</dbReference>
<reference evidence="11 12" key="1">
    <citation type="submission" date="2023-06" db="EMBL/GenBank/DDBJ databases">
        <title>SYSU T0a273.</title>
        <authorList>
            <person name="Gao L."/>
            <person name="Fang B.-Z."/>
            <person name="Li W.-J."/>
        </authorList>
    </citation>
    <scope>NUCLEOTIDE SEQUENCE [LARGE SCALE GENOMIC DNA]</scope>
    <source>
        <strain evidence="11 12">SYSU T0a273</strain>
    </source>
</reference>
<accession>A0AB35MFZ5</accession>
<sequence length="137" mass="13903">MSRARELALVLGGGTLGGAARIAVGELFPHLAATLPWDLLLINVIGSAGLGAAVAYSRSQGPLPYFPAIGPGFFGGFTTFSSIACLQWSAGLGAAASAGVLAATMAAAVLGAAVGWWFGDRPPTPIDERAIFEEENE</sequence>
<evidence type="ECO:0000313" key="12">
    <source>
        <dbReference type="Proteomes" id="UP001172756"/>
    </source>
</evidence>